<name>A0A409YUR9_9AGAR</name>
<evidence type="ECO:0000313" key="2">
    <source>
        <dbReference type="Proteomes" id="UP000284706"/>
    </source>
</evidence>
<sequence>MPSFSVPLPSLSLTAALKKLVAQLPQENRDLIRMIVELIQGTSKEVKETKMRFAGGVHA</sequence>
<dbReference type="AlphaFoldDB" id="A0A409YUR9"/>
<comment type="caution">
    <text evidence="1">The sequence shown here is derived from an EMBL/GenBank/DDBJ whole genome shotgun (WGS) entry which is preliminary data.</text>
</comment>
<dbReference type="Proteomes" id="UP000284706">
    <property type="component" value="Unassembled WGS sequence"/>
</dbReference>
<reference evidence="1 2" key="1">
    <citation type="journal article" date="2018" name="Evol. Lett.">
        <title>Horizontal gene cluster transfer increased hallucinogenic mushroom diversity.</title>
        <authorList>
            <person name="Reynolds H.T."/>
            <person name="Vijayakumar V."/>
            <person name="Gluck-Thaler E."/>
            <person name="Korotkin H.B."/>
            <person name="Matheny P.B."/>
            <person name="Slot J.C."/>
        </authorList>
    </citation>
    <scope>NUCLEOTIDE SEQUENCE [LARGE SCALE GENOMIC DNA]</scope>
    <source>
        <strain evidence="1 2">SRW20</strain>
    </source>
</reference>
<organism evidence="1 2">
    <name type="scientific">Gymnopilus dilepis</name>
    <dbReference type="NCBI Taxonomy" id="231916"/>
    <lineage>
        <taxon>Eukaryota</taxon>
        <taxon>Fungi</taxon>
        <taxon>Dikarya</taxon>
        <taxon>Basidiomycota</taxon>
        <taxon>Agaricomycotina</taxon>
        <taxon>Agaricomycetes</taxon>
        <taxon>Agaricomycetidae</taxon>
        <taxon>Agaricales</taxon>
        <taxon>Agaricineae</taxon>
        <taxon>Hymenogastraceae</taxon>
        <taxon>Gymnopilus</taxon>
    </lineage>
</organism>
<protein>
    <submittedName>
        <fullName evidence="1">Uncharacterized protein</fullName>
    </submittedName>
</protein>
<dbReference type="OrthoDB" id="185175at2759"/>
<evidence type="ECO:0000313" key="1">
    <source>
        <dbReference type="EMBL" id="PPR06723.1"/>
    </source>
</evidence>
<keyword evidence="2" id="KW-1185">Reference proteome</keyword>
<dbReference type="EMBL" id="NHYE01000252">
    <property type="protein sequence ID" value="PPR06723.1"/>
    <property type="molecule type" value="Genomic_DNA"/>
</dbReference>
<gene>
    <name evidence="1" type="ORF">CVT26_001362</name>
</gene>
<proteinExistence type="predicted"/>
<accession>A0A409YUR9</accession>
<dbReference type="InParanoid" id="A0A409YUR9"/>